<reference evidence="2 3" key="1">
    <citation type="journal article" date="2011" name="Stand. Genomic Sci.">
        <title>Complete genome sequence of Desulfobulbus propionicus type strain (1pr3).</title>
        <authorList>
            <person name="Pagani I."/>
            <person name="Lapidus A."/>
            <person name="Nolan M."/>
            <person name="Lucas S."/>
            <person name="Hammon N."/>
            <person name="Deshpande S."/>
            <person name="Cheng J.F."/>
            <person name="Chertkov O."/>
            <person name="Davenport K."/>
            <person name="Tapia R."/>
            <person name="Han C."/>
            <person name="Goodwin L."/>
            <person name="Pitluck S."/>
            <person name="Liolios K."/>
            <person name="Mavromatis K."/>
            <person name="Ivanova N."/>
            <person name="Mikhailova N."/>
            <person name="Pati A."/>
            <person name="Chen A."/>
            <person name="Palaniappan K."/>
            <person name="Land M."/>
            <person name="Hauser L."/>
            <person name="Chang Y.J."/>
            <person name="Jeffries C.D."/>
            <person name="Detter J.C."/>
            <person name="Brambilla E."/>
            <person name="Kannan K.P."/>
            <person name="Djao O.D."/>
            <person name="Rohde M."/>
            <person name="Pukall R."/>
            <person name="Spring S."/>
            <person name="Goker M."/>
            <person name="Sikorski J."/>
            <person name="Woyke T."/>
            <person name="Bristow J."/>
            <person name="Eisen J.A."/>
            <person name="Markowitz V."/>
            <person name="Hugenholtz P."/>
            <person name="Kyrpides N.C."/>
            <person name="Klenk H.P."/>
        </authorList>
    </citation>
    <scope>NUCLEOTIDE SEQUENCE [LARGE SCALE GENOMIC DNA]</scope>
    <source>
        <strain evidence="3">ATCC 33891 / DSM 2032 / 1pr3</strain>
    </source>
</reference>
<gene>
    <name evidence="2" type="ordered locus">Despr_0348</name>
</gene>
<proteinExistence type="predicted"/>
<evidence type="ECO:0000256" key="1">
    <source>
        <dbReference type="SAM" id="MobiDB-lite"/>
    </source>
</evidence>
<protein>
    <submittedName>
        <fullName evidence="2">Uncharacterized protein</fullName>
    </submittedName>
</protein>
<organism evidence="2 3">
    <name type="scientific">Desulfobulbus propionicus (strain ATCC 33891 / DSM 2032 / VKM B-1956 / 1pr3)</name>
    <dbReference type="NCBI Taxonomy" id="577650"/>
    <lineage>
        <taxon>Bacteria</taxon>
        <taxon>Pseudomonadati</taxon>
        <taxon>Thermodesulfobacteriota</taxon>
        <taxon>Desulfobulbia</taxon>
        <taxon>Desulfobulbales</taxon>
        <taxon>Desulfobulbaceae</taxon>
        <taxon>Desulfobulbus</taxon>
    </lineage>
</organism>
<accession>A0A7U3YJH2</accession>
<keyword evidence="3" id="KW-1185">Reference proteome</keyword>
<dbReference type="Proteomes" id="UP000006365">
    <property type="component" value="Chromosome"/>
</dbReference>
<dbReference type="InterPro" id="IPR008928">
    <property type="entry name" value="6-hairpin_glycosidase_sf"/>
</dbReference>
<evidence type="ECO:0000313" key="2">
    <source>
        <dbReference type="EMBL" id="ADW16530.1"/>
    </source>
</evidence>
<feature type="region of interest" description="Disordered" evidence="1">
    <location>
        <begin position="710"/>
        <end position="729"/>
    </location>
</feature>
<evidence type="ECO:0000313" key="3">
    <source>
        <dbReference type="Proteomes" id="UP000006365"/>
    </source>
</evidence>
<sequence>MESWIVETGTAEFMVNTRILKPFDQVSIGVNSHHRTKAIESSQLCLLDDQGRNLDARIETLVLETCGAVRCTVVACGTMIDAAEKTLGFEARLHFYQGTAQTTIEFRLHNPQAARHFGGLWDLGDPGSFFFKECGFRFTLPRQPMHFSWQMESGDPWYELGPGENWTVYQESSGGDHWNSPNHRNHQGKVPLTFRGYKVLDDQGEVTHGDRAEPVLVCQMDSGAVLSTYISNFWQKFPKSITGGGQELVIGLFPGAFPDLHELQGGEQATNHIWLDCAADPKTAAFGNAMVTVQADEACLIRSAVFKDFSWSKEDTPFSELLREGLEGTRGFYAKREMIDEYGWRHFGELYADHESAQSPDIPFFISHYNNQYDPLYGMYRQYLTSGDERWRQLAADLAAHVADIDINHTNRDREEYNHGLFWHTDHYLDAGTATHRMASREHLLKKNPAFCGGGPGAEHCYTSGLAVHYLLTGDPRFKELVLQLADWCYLSLRGPQTILAALLRALKGAKTLARQQGSPRLWHRFPLTRGTGNCIKSNLDAFDLSGDRRYLDRAASLIRQTVHPCDPLEERDLLNAEVAWSYTVFLAAVGMFLAKKAEWNEYDNAYAHSRESFLHYARWMARHEYPYLDNQVILEFPEVTWAGQDMRKSVLFYFAAGLCDNPEEQSLYLERCRFFLDAAAREMHNSDASLYTRPLALVLQNSWVAGKAGNAPPLADSPGETARNRRPQAPRLTMFTLLKRTARDMGEVLRETNLKREQRWLAARLRDR</sequence>
<dbReference type="GO" id="GO:0005975">
    <property type="term" value="P:carbohydrate metabolic process"/>
    <property type="evidence" value="ECO:0007669"/>
    <property type="project" value="InterPro"/>
</dbReference>
<dbReference type="KEGG" id="dpr:Despr_0348"/>
<dbReference type="AlphaFoldDB" id="A0A7U3YJH2"/>
<name>A0A7U3YJH2_DESPD</name>
<dbReference type="SUPFAM" id="SSF48208">
    <property type="entry name" value="Six-hairpin glycosidases"/>
    <property type="match status" value="1"/>
</dbReference>
<dbReference type="EMBL" id="CP002364">
    <property type="protein sequence ID" value="ADW16530.1"/>
    <property type="molecule type" value="Genomic_DNA"/>
</dbReference>